<dbReference type="PANTHER" id="PTHR32022">
    <property type="entry name" value="D-GLUTAMATE CYCLASE, MITOCHONDRIAL"/>
    <property type="match status" value="1"/>
</dbReference>
<evidence type="ECO:0000313" key="3">
    <source>
        <dbReference type="EMBL" id="KAA0167683.1"/>
    </source>
</evidence>
<dbReference type="InterPro" id="IPR025504">
    <property type="entry name" value="GLUCM_C"/>
</dbReference>
<dbReference type="Proteomes" id="UP000323011">
    <property type="component" value="Unassembled WGS sequence"/>
</dbReference>
<dbReference type="EMBL" id="VLTO01000079">
    <property type="protein sequence ID" value="KAA0167683.1"/>
    <property type="molecule type" value="Genomic_DNA"/>
</dbReference>
<dbReference type="Proteomes" id="UP000322899">
    <property type="component" value="Unassembled WGS sequence"/>
</dbReference>
<feature type="domain" description="D-glutamate cyclase-like C-terminal" evidence="1">
    <location>
        <begin position="18"/>
        <end position="397"/>
    </location>
</feature>
<comment type="caution">
    <text evidence="2">The sequence shown here is derived from an EMBL/GenBank/DDBJ whole genome shotgun (WGS) entry which is preliminary data.</text>
</comment>
<dbReference type="OMA" id="SAFERCK"/>
<evidence type="ECO:0000313" key="4">
    <source>
        <dbReference type="Proteomes" id="UP000322899"/>
    </source>
</evidence>
<dbReference type="PANTHER" id="PTHR32022:SF10">
    <property type="entry name" value="D-GLUTAMATE CYCLASE, MITOCHONDRIAL"/>
    <property type="match status" value="1"/>
</dbReference>
<evidence type="ECO:0000313" key="5">
    <source>
        <dbReference type="Proteomes" id="UP000323011"/>
    </source>
</evidence>
<dbReference type="Pfam" id="PF14336">
    <property type="entry name" value="GLUCM-like_C"/>
    <property type="match status" value="1"/>
</dbReference>
<accession>A0A5A8CC77</accession>
<dbReference type="Gene3D" id="3.90.1640.20">
    <property type="entry name" value="TON_0340"/>
    <property type="match status" value="2"/>
</dbReference>
<reference evidence="4 5" key="1">
    <citation type="submission" date="2019-07" db="EMBL/GenBank/DDBJ databases">
        <title>Genomes of Cafeteria roenbergensis.</title>
        <authorList>
            <person name="Fischer M.G."/>
            <person name="Hackl T."/>
            <person name="Roman M."/>
        </authorList>
    </citation>
    <scope>NUCLEOTIDE SEQUENCE [LARGE SCALE GENOMIC DNA]</scope>
    <source>
        <strain evidence="2 5">BVI</strain>
        <strain evidence="3 4">E4-10P</strain>
    </source>
</reference>
<dbReference type="AlphaFoldDB" id="A0A5A8CC77"/>
<keyword evidence="5" id="KW-1185">Reference proteome</keyword>
<protein>
    <recommendedName>
        <fullName evidence="1">D-glutamate cyclase-like C-terminal domain-containing protein</fullName>
    </recommendedName>
</protein>
<dbReference type="OrthoDB" id="10262538at2759"/>
<organism evidence="2 5">
    <name type="scientific">Cafeteria roenbergensis</name>
    <name type="common">Marine flagellate</name>
    <dbReference type="NCBI Taxonomy" id="33653"/>
    <lineage>
        <taxon>Eukaryota</taxon>
        <taxon>Sar</taxon>
        <taxon>Stramenopiles</taxon>
        <taxon>Bigyra</taxon>
        <taxon>Opalozoa</taxon>
        <taxon>Bicosoecida</taxon>
        <taxon>Cafeteriaceae</taxon>
        <taxon>Cafeteria</taxon>
    </lineage>
</organism>
<dbReference type="EMBL" id="VLTN01000036">
    <property type="protein sequence ID" value="KAA0150154.1"/>
    <property type="molecule type" value="Genomic_DNA"/>
</dbReference>
<gene>
    <name evidence="3" type="ORF">FNF27_07245</name>
    <name evidence="2" type="ORF">FNF29_05395</name>
</gene>
<sequence length="403" mass="39756">MAASRGRSRAMDAALRALESVTAQDPGKRGVGHLFLPGAFVGAACVLAASKHPLVLTGFPCRLADDPPTENDGPAGAAAIVRLCARLGKSVTVATDACNEDVVSKVVQLAWEQGQADSLAAGRGEASGSALTMRAVAAAAAGDEADAARALRESRAVATGCDAAIAIERAGRAADGSYRTMRGLRMDHIVAPLGAAAEAVAAARDGSAGPLSCRVVGVGDGGNEMGMGAVVDQVRAHIALGETVACVEECDFLVAAGVSNWGGWALCAGAEALFRELARDESAYAAADAAAAEAGMSADAAAAAVPAAPATPGRPGLALSPDEAIAAVCTSEEAARCAGLVAGSAPGVLVPSEAEEVAVMAAAAAAGARDGITGDQSGTMCDGMAWSEHAAVLHRLRALGAPV</sequence>
<evidence type="ECO:0000313" key="2">
    <source>
        <dbReference type="EMBL" id="KAA0150154.1"/>
    </source>
</evidence>
<name>A0A5A8CC77_CAFRO</name>
<evidence type="ECO:0000259" key="1">
    <source>
        <dbReference type="Pfam" id="PF14336"/>
    </source>
</evidence>
<proteinExistence type="predicted"/>